<comment type="caution">
    <text evidence="9">The sequence shown here is derived from an EMBL/GenBank/DDBJ whole genome shotgun (WGS) entry which is preliminary data.</text>
</comment>
<dbReference type="Pfam" id="PF00186">
    <property type="entry name" value="DHFR_1"/>
    <property type="match status" value="1"/>
</dbReference>
<dbReference type="InterPro" id="IPR024072">
    <property type="entry name" value="DHFR-like_dom_sf"/>
</dbReference>
<accession>A0A5C6P8B6</accession>
<evidence type="ECO:0000313" key="9">
    <source>
        <dbReference type="EMBL" id="TWW75655.1"/>
    </source>
</evidence>
<comment type="catalytic activity">
    <reaction evidence="7">
        <text>(6S)-5,6,7,8-tetrahydrofolate + NADP(+) = 7,8-dihydrofolate + NADPH + H(+)</text>
        <dbReference type="Rhea" id="RHEA:15009"/>
        <dbReference type="ChEBI" id="CHEBI:15378"/>
        <dbReference type="ChEBI" id="CHEBI:57451"/>
        <dbReference type="ChEBI" id="CHEBI:57453"/>
        <dbReference type="ChEBI" id="CHEBI:57783"/>
        <dbReference type="ChEBI" id="CHEBI:58349"/>
        <dbReference type="EC" id="1.5.1.3"/>
    </reaction>
</comment>
<keyword evidence="4" id="KW-0554">One-carbon metabolism</keyword>
<protein>
    <recommendedName>
        <fullName evidence="3">dihydrofolate reductase</fullName>
        <ecNumber evidence="3">1.5.1.3</ecNumber>
    </recommendedName>
</protein>
<dbReference type="InterPro" id="IPR001796">
    <property type="entry name" value="DHFR_dom"/>
</dbReference>
<evidence type="ECO:0000256" key="3">
    <source>
        <dbReference type="ARBA" id="ARBA00012856"/>
    </source>
</evidence>
<feature type="domain" description="DHFR" evidence="8">
    <location>
        <begin position="78"/>
        <end position="258"/>
    </location>
</feature>
<dbReference type="AlphaFoldDB" id="A0A5C6P8B6"/>
<dbReference type="GO" id="GO:0004146">
    <property type="term" value="F:dihydrofolate reductase activity"/>
    <property type="evidence" value="ECO:0007669"/>
    <property type="project" value="UniProtKB-EC"/>
</dbReference>
<keyword evidence="10" id="KW-1185">Reference proteome</keyword>
<dbReference type="PANTHER" id="PTHR48069:SF5">
    <property type="entry name" value="DIHYDROFOLATE REDUCTASE"/>
    <property type="match status" value="1"/>
</dbReference>
<dbReference type="GO" id="GO:0046452">
    <property type="term" value="P:dihydrofolate metabolic process"/>
    <property type="evidence" value="ECO:0007669"/>
    <property type="project" value="TreeGrafter"/>
</dbReference>
<organism evidence="9 10">
    <name type="scientific">Takifugu flavidus</name>
    <name type="common">sansaifugu</name>
    <dbReference type="NCBI Taxonomy" id="433684"/>
    <lineage>
        <taxon>Eukaryota</taxon>
        <taxon>Metazoa</taxon>
        <taxon>Chordata</taxon>
        <taxon>Craniata</taxon>
        <taxon>Vertebrata</taxon>
        <taxon>Euteleostomi</taxon>
        <taxon>Actinopterygii</taxon>
        <taxon>Neopterygii</taxon>
        <taxon>Teleostei</taxon>
        <taxon>Neoteleostei</taxon>
        <taxon>Acanthomorphata</taxon>
        <taxon>Eupercaria</taxon>
        <taxon>Tetraodontiformes</taxon>
        <taxon>Tetradontoidea</taxon>
        <taxon>Tetraodontidae</taxon>
        <taxon>Takifugu</taxon>
    </lineage>
</organism>
<dbReference type="EC" id="1.5.1.3" evidence="3"/>
<proteinExistence type="inferred from homology"/>
<dbReference type="GO" id="GO:0006730">
    <property type="term" value="P:one-carbon metabolic process"/>
    <property type="evidence" value="ECO:0007669"/>
    <property type="project" value="UniProtKB-KW"/>
</dbReference>
<evidence type="ECO:0000259" key="8">
    <source>
        <dbReference type="PROSITE" id="PS51330"/>
    </source>
</evidence>
<reference evidence="9 10" key="1">
    <citation type="submission" date="2019-04" db="EMBL/GenBank/DDBJ databases">
        <title>Chromosome genome assembly for Takifugu flavidus.</title>
        <authorList>
            <person name="Xiao S."/>
        </authorList>
    </citation>
    <scope>NUCLEOTIDE SEQUENCE [LARGE SCALE GENOMIC DNA]</scope>
    <source>
        <strain evidence="9">HTHZ2018</strain>
        <tissue evidence="9">Muscle</tissue>
    </source>
</reference>
<evidence type="ECO:0000256" key="7">
    <source>
        <dbReference type="ARBA" id="ARBA00048873"/>
    </source>
</evidence>
<evidence type="ECO:0000256" key="5">
    <source>
        <dbReference type="ARBA" id="ARBA00022857"/>
    </source>
</evidence>
<dbReference type="FunFam" id="3.40.430.10:FF:000002">
    <property type="entry name" value="Dihydrofolate reductase"/>
    <property type="match status" value="1"/>
</dbReference>
<evidence type="ECO:0000256" key="4">
    <source>
        <dbReference type="ARBA" id="ARBA00022563"/>
    </source>
</evidence>
<dbReference type="InterPro" id="IPR012259">
    <property type="entry name" value="DHFR"/>
</dbReference>
<keyword evidence="5" id="KW-0521">NADP</keyword>
<dbReference type="PROSITE" id="PS51330">
    <property type="entry name" value="DHFR_2"/>
    <property type="match status" value="1"/>
</dbReference>
<evidence type="ECO:0000313" key="10">
    <source>
        <dbReference type="Proteomes" id="UP000324091"/>
    </source>
</evidence>
<comment type="similarity">
    <text evidence="2">Belongs to the dihydrofolate reductase family.</text>
</comment>
<keyword evidence="6" id="KW-0560">Oxidoreductase</keyword>
<dbReference type="PANTHER" id="PTHR48069">
    <property type="entry name" value="DIHYDROFOLATE REDUCTASE"/>
    <property type="match status" value="1"/>
</dbReference>
<dbReference type="GO" id="GO:0005739">
    <property type="term" value="C:mitochondrion"/>
    <property type="evidence" value="ECO:0007669"/>
    <property type="project" value="TreeGrafter"/>
</dbReference>
<dbReference type="PRINTS" id="PR00070">
    <property type="entry name" value="DHFR"/>
</dbReference>
<dbReference type="GO" id="GO:0050661">
    <property type="term" value="F:NADP binding"/>
    <property type="evidence" value="ECO:0007669"/>
    <property type="project" value="InterPro"/>
</dbReference>
<name>A0A5C6P8B6_9TELE</name>
<dbReference type="GO" id="GO:0046655">
    <property type="term" value="P:folic acid metabolic process"/>
    <property type="evidence" value="ECO:0007669"/>
    <property type="project" value="TreeGrafter"/>
</dbReference>
<dbReference type="Gene3D" id="3.40.430.10">
    <property type="entry name" value="Dihydrofolate Reductase, subunit A"/>
    <property type="match status" value="1"/>
</dbReference>
<gene>
    <name evidence="9" type="ORF">D4764_13G0003170</name>
</gene>
<dbReference type="CDD" id="cd00209">
    <property type="entry name" value="DHFR"/>
    <property type="match status" value="1"/>
</dbReference>
<evidence type="ECO:0000256" key="6">
    <source>
        <dbReference type="ARBA" id="ARBA00023002"/>
    </source>
</evidence>
<sequence>MKVEQEGIRLWARPCGSRVTKDQRVLTKSWSCGRRQLRSRFLKSPFTHARSVRVASPDPVPLTRCLLEMEAAKGNKKPVRVIAAVCNNRGIGKDNQMPWSIPAEFQYFLNTVTRVSRPGNMNMMVWGKQCWVSHPDSTFPLPNILHAVLSKTLLTVPDHAHFVCESLDAAVRLASEPPLADLIEIIWIVGGVQVYKEAMEHPWCDLIYLTDIMAEFECDVFFPEFDKKLFEVQDSFPDVPNGIQEDNGIKYKCQVYKRKTAGKDQQ</sequence>
<dbReference type="SUPFAM" id="SSF53597">
    <property type="entry name" value="Dihydrofolate reductase-like"/>
    <property type="match status" value="1"/>
</dbReference>
<dbReference type="EMBL" id="RHFK02000005">
    <property type="protein sequence ID" value="TWW75655.1"/>
    <property type="molecule type" value="Genomic_DNA"/>
</dbReference>
<evidence type="ECO:0000256" key="2">
    <source>
        <dbReference type="ARBA" id="ARBA00009539"/>
    </source>
</evidence>
<evidence type="ECO:0000256" key="1">
    <source>
        <dbReference type="ARBA" id="ARBA00004903"/>
    </source>
</evidence>
<dbReference type="Proteomes" id="UP000324091">
    <property type="component" value="Chromosome 13"/>
</dbReference>
<dbReference type="GO" id="GO:0046654">
    <property type="term" value="P:tetrahydrofolate biosynthetic process"/>
    <property type="evidence" value="ECO:0007669"/>
    <property type="project" value="InterPro"/>
</dbReference>
<comment type="pathway">
    <text evidence="1">Cofactor biosynthesis; tetrahydrofolate biosynthesis; 5,6,7,8-tetrahydrofolate from 7,8-dihydrofolate: step 1/1.</text>
</comment>